<dbReference type="InterPro" id="IPR050706">
    <property type="entry name" value="Cyclic-di-GMP_PDE-like"/>
</dbReference>
<dbReference type="SMART" id="SM00052">
    <property type="entry name" value="EAL"/>
    <property type="match status" value="1"/>
</dbReference>
<evidence type="ECO:0000256" key="1">
    <source>
        <dbReference type="SAM" id="Phobius"/>
    </source>
</evidence>
<dbReference type="GO" id="GO:0071111">
    <property type="term" value="F:cyclic-guanylate-specific phosphodiesterase activity"/>
    <property type="evidence" value="ECO:0007669"/>
    <property type="project" value="InterPro"/>
</dbReference>
<feature type="transmembrane region" description="Helical" evidence="1">
    <location>
        <begin position="262"/>
        <end position="284"/>
    </location>
</feature>
<protein>
    <submittedName>
        <fullName evidence="4">GGDEF-domain containing protein</fullName>
    </submittedName>
</protein>
<feature type="transmembrane region" description="Helical" evidence="1">
    <location>
        <begin position="37"/>
        <end position="56"/>
    </location>
</feature>
<dbReference type="Pfam" id="PF00990">
    <property type="entry name" value="GGDEF"/>
    <property type="match status" value="1"/>
</dbReference>
<dbReference type="Proteomes" id="UP000466517">
    <property type="component" value="Chromosome"/>
</dbReference>
<evidence type="ECO:0000259" key="3">
    <source>
        <dbReference type="PROSITE" id="PS50887"/>
    </source>
</evidence>
<feature type="transmembrane region" description="Helical" evidence="1">
    <location>
        <begin position="164"/>
        <end position="189"/>
    </location>
</feature>
<dbReference type="Pfam" id="PF00563">
    <property type="entry name" value="EAL"/>
    <property type="match status" value="1"/>
</dbReference>
<dbReference type="InterPro" id="IPR000160">
    <property type="entry name" value="GGDEF_dom"/>
</dbReference>
<dbReference type="SUPFAM" id="SSF55073">
    <property type="entry name" value="Nucleotide cyclase"/>
    <property type="match status" value="1"/>
</dbReference>
<dbReference type="PROSITE" id="PS50887">
    <property type="entry name" value="GGDEF"/>
    <property type="match status" value="1"/>
</dbReference>
<dbReference type="CDD" id="cd01949">
    <property type="entry name" value="GGDEF"/>
    <property type="match status" value="1"/>
</dbReference>
<evidence type="ECO:0000313" key="5">
    <source>
        <dbReference type="Proteomes" id="UP000466517"/>
    </source>
</evidence>
<keyword evidence="1" id="KW-0812">Transmembrane</keyword>
<gene>
    <name evidence="4" type="ORF">MMAD_02420</name>
</gene>
<dbReference type="InterPro" id="IPR043128">
    <property type="entry name" value="Rev_trsase/Diguanyl_cyclase"/>
</dbReference>
<feature type="transmembrane region" description="Helical" evidence="1">
    <location>
        <begin position="68"/>
        <end position="87"/>
    </location>
</feature>
<dbReference type="CDD" id="cd01948">
    <property type="entry name" value="EAL"/>
    <property type="match status" value="1"/>
</dbReference>
<dbReference type="InterPro" id="IPR001633">
    <property type="entry name" value="EAL_dom"/>
</dbReference>
<dbReference type="RefSeq" id="WP_163731356.1">
    <property type="nucleotide sequence ID" value="NZ_AP022610.1"/>
</dbReference>
<dbReference type="NCBIfam" id="TIGR00254">
    <property type="entry name" value="GGDEF"/>
    <property type="match status" value="1"/>
</dbReference>
<feature type="domain" description="EAL" evidence="2">
    <location>
        <begin position="515"/>
        <end position="768"/>
    </location>
</feature>
<evidence type="ECO:0000259" key="2">
    <source>
        <dbReference type="PROSITE" id="PS50883"/>
    </source>
</evidence>
<organism evidence="4 5">
    <name type="scientific">Mycolicibacterium madagascariense</name>
    <dbReference type="NCBI Taxonomy" id="212765"/>
    <lineage>
        <taxon>Bacteria</taxon>
        <taxon>Bacillati</taxon>
        <taxon>Actinomycetota</taxon>
        <taxon>Actinomycetes</taxon>
        <taxon>Mycobacteriales</taxon>
        <taxon>Mycobacteriaceae</taxon>
        <taxon>Mycolicibacterium</taxon>
    </lineage>
</organism>
<dbReference type="KEGG" id="mmag:MMAD_02420"/>
<keyword evidence="1" id="KW-0472">Membrane</keyword>
<dbReference type="SUPFAM" id="SSF141868">
    <property type="entry name" value="EAL domain-like"/>
    <property type="match status" value="1"/>
</dbReference>
<dbReference type="InterPro" id="IPR035919">
    <property type="entry name" value="EAL_sf"/>
</dbReference>
<dbReference type="InterPro" id="IPR029787">
    <property type="entry name" value="Nucleotide_cyclase"/>
</dbReference>
<accession>A0A7I7XAL6</accession>
<keyword evidence="5" id="KW-1185">Reference proteome</keyword>
<feature type="transmembrane region" description="Helical" evidence="1">
    <location>
        <begin position="107"/>
        <end position="126"/>
    </location>
</feature>
<dbReference type="AlphaFoldDB" id="A0A7I7XAL6"/>
<feature type="domain" description="GGDEF" evidence="3">
    <location>
        <begin position="354"/>
        <end position="490"/>
    </location>
</feature>
<feature type="transmembrane region" description="Helical" evidence="1">
    <location>
        <begin position="201"/>
        <end position="221"/>
    </location>
</feature>
<feature type="transmembrane region" description="Helical" evidence="1">
    <location>
        <begin position="133"/>
        <end position="152"/>
    </location>
</feature>
<keyword evidence="1" id="KW-1133">Transmembrane helix</keyword>
<dbReference type="SMART" id="SM00267">
    <property type="entry name" value="GGDEF"/>
    <property type="match status" value="1"/>
</dbReference>
<feature type="transmembrane region" description="Helical" evidence="1">
    <location>
        <begin position="233"/>
        <end position="250"/>
    </location>
</feature>
<name>A0A7I7XAL6_9MYCO</name>
<dbReference type="PANTHER" id="PTHR33121:SF70">
    <property type="entry name" value="SIGNALING PROTEIN YKOW"/>
    <property type="match status" value="1"/>
</dbReference>
<dbReference type="Gene3D" id="3.20.20.450">
    <property type="entry name" value="EAL domain"/>
    <property type="match status" value="1"/>
</dbReference>
<proteinExistence type="predicted"/>
<dbReference type="Gene3D" id="3.30.70.270">
    <property type="match status" value="1"/>
</dbReference>
<dbReference type="EMBL" id="AP022610">
    <property type="protein sequence ID" value="BBZ25947.1"/>
    <property type="molecule type" value="Genomic_DNA"/>
</dbReference>
<dbReference type="PANTHER" id="PTHR33121">
    <property type="entry name" value="CYCLIC DI-GMP PHOSPHODIESTERASE PDEF"/>
    <property type="match status" value="1"/>
</dbReference>
<reference evidence="4 5" key="1">
    <citation type="journal article" date="2019" name="Emerg. Microbes Infect.">
        <title>Comprehensive subspecies identification of 175 nontuberculous mycobacteria species based on 7547 genomic profiles.</title>
        <authorList>
            <person name="Matsumoto Y."/>
            <person name="Kinjo T."/>
            <person name="Motooka D."/>
            <person name="Nabeya D."/>
            <person name="Jung N."/>
            <person name="Uechi K."/>
            <person name="Horii T."/>
            <person name="Iida T."/>
            <person name="Fujita J."/>
            <person name="Nakamura S."/>
        </authorList>
    </citation>
    <scope>NUCLEOTIDE SEQUENCE [LARGE SCALE GENOMIC DNA]</scope>
    <source>
        <strain evidence="4 5">JCM 13574</strain>
    </source>
</reference>
<evidence type="ECO:0000313" key="4">
    <source>
        <dbReference type="EMBL" id="BBZ25947.1"/>
    </source>
</evidence>
<dbReference type="PROSITE" id="PS50883">
    <property type="entry name" value="EAL"/>
    <property type="match status" value="1"/>
</dbReference>
<sequence length="778" mass="82821">MTRARLSGITVVVTTLFVVFAAWLGGDWGGPRTLGVVSDVGSVAAGGFAVTSAAVAARASRGRQRRAWAALTVAALGWLFGDVVWAFQELVLKVDAAPFPSASDAGYLMFPVAACVALMLLPIGSAGLSQTRLVLDGIIVAASLFVIIWANGLNDVFTVNRDSLFAFALSVAYPISDVILLTVALLMLTRARTGQRAVMSVFCLAIALMLVSDGAFALLRARDAYASGNVIDVGWTAGLLLLGLASLIGLRSNDIEFGLARAPSRASLWIIYLPLPAATVYMVISPASTPLLVAALVLVFGVLARQFIVADENRSLLVAVAEQAFRDPLTGLANRALFLDRLTHATAMQIRDGRTVSVLSIDLDDFKLVNDSLGHPAGDALLVDAAERIGTCVAAGDTVARLGGDEFAVLVEDGATAPLVIGDRLVDVFDAPFVVDGHEVHVRPSIGVASRAPGDVVDDGPESLLKHADLAMYSAKRSQHGGVHAYTADMHLIDVSEVDPPRDREAKAKRYGSAGLQLFAQLRRAIDEAELTLVYQPKFDVATGRLAGVEALVRWEHPERGLLLPDDFLPLARQNGLMGALTEAVMRRAVDDAGAWRARGVDIPFAVNLFPPSLGDLELPDRIAGILADGGLNTECLTVEITEDFLVGNIRRAREVLVHMRRLGIRIAIDDFGSGYSALSYLRDLPIDELKLDREFIAPILDDERAEAIVRAVIDLTHRLGMICVAEGVENAATAARLATYGCDLVQGYHCGPPVEAAQVPDIRPLLPAGVVVPGRRG</sequence>